<evidence type="ECO:0000256" key="3">
    <source>
        <dbReference type="ARBA" id="ARBA00022833"/>
    </source>
</evidence>
<evidence type="ECO:0000256" key="5">
    <source>
        <dbReference type="PROSITE-ProRule" id="PRU00146"/>
    </source>
</evidence>
<feature type="compositionally biased region" description="Low complexity" evidence="6">
    <location>
        <begin position="63"/>
        <end position="73"/>
    </location>
</feature>
<reference evidence="9 10" key="1">
    <citation type="journal article" date="2011" name="Proc. Natl. Acad. Sci. U.S.A.">
        <title>Evolutionary erosion of yeast sex chromosomes by mating-type switching accidents.</title>
        <authorList>
            <person name="Gordon J.L."/>
            <person name="Armisen D."/>
            <person name="Proux-Wera E."/>
            <person name="Oheigeartaigh S.S."/>
            <person name="Byrne K.P."/>
            <person name="Wolfe K.H."/>
        </authorList>
    </citation>
    <scope>NUCLEOTIDE SEQUENCE [LARGE SCALE GENOMIC DNA]</scope>
    <source>
        <strain evidence="10">ATCC 22294 / BCRC 22015 / CBS 2517 / CECT 1963 / NBRC 1671 / NRRL Y-8276</strain>
    </source>
</reference>
<dbReference type="Gene3D" id="3.30.40.10">
    <property type="entry name" value="Zinc/RING finger domain, C3HC4 (zinc finger)"/>
    <property type="match status" value="1"/>
</dbReference>
<dbReference type="Pfam" id="PF00628">
    <property type="entry name" value="PHD"/>
    <property type="match status" value="1"/>
</dbReference>
<dbReference type="SMART" id="SM00249">
    <property type="entry name" value="PHD"/>
    <property type="match status" value="1"/>
</dbReference>
<feature type="region of interest" description="Disordered" evidence="6">
    <location>
        <begin position="55"/>
        <end position="78"/>
    </location>
</feature>
<feature type="compositionally biased region" description="Low complexity" evidence="6">
    <location>
        <begin position="261"/>
        <end position="271"/>
    </location>
</feature>
<dbReference type="PROSITE" id="PS50016">
    <property type="entry name" value="ZF_PHD_2"/>
    <property type="match status" value="1"/>
</dbReference>
<dbReference type="OrthoDB" id="20872at2759"/>
<dbReference type="RefSeq" id="XP_003954708.1">
    <property type="nucleotide sequence ID" value="XM_003954659.1"/>
</dbReference>
<dbReference type="SMART" id="SM00317">
    <property type="entry name" value="SET"/>
    <property type="match status" value="1"/>
</dbReference>
<keyword evidence="2 5" id="KW-0863">Zinc-finger</keyword>
<feature type="domain" description="PHD-type" evidence="7">
    <location>
        <begin position="153"/>
        <end position="209"/>
    </location>
</feature>
<dbReference type="InterPro" id="IPR001965">
    <property type="entry name" value="Znf_PHD"/>
</dbReference>
<dbReference type="FunCoup" id="H2AMH3">
    <property type="interactions" value="68"/>
</dbReference>
<dbReference type="AlphaFoldDB" id="H2AMH3"/>
<organism evidence="9 10">
    <name type="scientific">Kazachstania africana (strain ATCC 22294 / BCRC 22015 / CBS 2517 / CECT 1963 / NBRC 1671 / NRRL Y-8276)</name>
    <name type="common">Yeast</name>
    <name type="synonym">Kluyveromyces africanus</name>
    <dbReference type="NCBI Taxonomy" id="1071382"/>
    <lineage>
        <taxon>Eukaryota</taxon>
        <taxon>Fungi</taxon>
        <taxon>Dikarya</taxon>
        <taxon>Ascomycota</taxon>
        <taxon>Saccharomycotina</taxon>
        <taxon>Saccharomycetes</taxon>
        <taxon>Saccharomycetales</taxon>
        <taxon>Saccharomycetaceae</taxon>
        <taxon>Kazachstania</taxon>
    </lineage>
</organism>
<keyword evidence="10" id="KW-1185">Reference proteome</keyword>
<evidence type="ECO:0008006" key="11">
    <source>
        <dbReference type="Google" id="ProtNLM"/>
    </source>
</evidence>
<dbReference type="PROSITE" id="PS01359">
    <property type="entry name" value="ZF_PHD_1"/>
    <property type="match status" value="1"/>
</dbReference>
<gene>
    <name evidence="9" type="primary">KAFR0A01350</name>
    <name evidence="9" type="ORF">KAFR_0A01350</name>
</gene>
<keyword evidence="1" id="KW-0479">Metal-binding</keyword>
<keyword evidence="4" id="KW-0156">Chromatin regulator</keyword>
<dbReference type="InterPro" id="IPR011011">
    <property type="entry name" value="Znf_FYVE_PHD"/>
</dbReference>
<dbReference type="Pfam" id="PF00856">
    <property type="entry name" value="SET"/>
    <property type="match status" value="1"/>
</dbReference>
<dbReference type="InterPro" id="IPR046341">
    <property type="entry name" value="SET_dom_sf"/>
</dbReference>
<dbReference type="InterPro" id="IPR013083">
    <property type="entry name" value="Znf_RING/FYVE/PHD"/>
</dbReference>
<dbReference type="GO" id="GO:0006325">
    <property type="term" value="P:chromatin organization"/>
    <property type="evidence" value="ECO:0007669"/>
    <property type="project" value="UniProtKB-KW"/>
</dbReference>
<dbReference type="HOGENOM" id="CLU_569931_0_0_1"/>
<dbReference type="InParanoid" id="H2AMH3"/>
<keyword evidence="3" id="KW-0862">Zinc</keyword>
<dbReference type="eggNOG" id="KOG1844">
    <property type="taxonomic scope" value="Eukaryota"/>
</dbReference>
<accession>H2AMH3</accession>
<name>H2AMH3_KAZAF</name>
<evidence type="ECO:0000256" key="2">
    <source>
        <dbReference type="ARBA" id="ARBA00022771"/>
    </source>
</evidence>
<evidence type="ECO:0000313" key="10">
    <source>
        <dbReference type="Proteomes" id="UP000005220"/>
    </source>
</evidence>
<sequence>MIHKPKVVPNVPESVQLKLLEVREQIQKEQKQRDSLFNPMNSPGPASITLLQNSSTKKKKNNDSNNSNSAKHSQPISREVTYVKEAKDDGSTSNRGLVAAAALTAAFVKPFPHKQSHEGEEQDNDDDHNEIQTDRSFNNALPENYIVNKQQNIITCMCGSNGTLDGDVKKNDLIQCNRCNRWQHLQCYGLENNLEILPLKFFCNICKPNLSIENYKIDKKRIEKKRNKPFSLQIQIEIQNQLQAQTKGKLAHNIPSTSDSNNKNNNNNNINRTHFSSNILKNNSNSHNTTKTLREVTNNNTSEYEYNDKYVRNFIDDHNSDDWVRPLNKELKLSSNSVEVKNLNRTMVGVYAVQNFQKNDLIMIYPGLIDFQKSYIDDPENEYKVWGTTRRFILFHPHWPIFIDSRNKNSKIKYLRKSCQPNVELKTIKVDDTIKFVIAAIEEINIGDELTISWQWDLRHPIAPVNNDNQTYLESLNHANKLWLIHSTNLVSKACPCACKNVNSCKFAIAKKFTDSIINNHVSK</sequence>
<evidence type="ECO:0000259" key="8">
    <source>
        <dbReference type="PROSITE" id="PS50280"/>
    </source>
</evidence>
<dbReference type="GO" id="GO:0034967">
    <property type="term" value="C:Set3 complex"/>
    <property type="evidence" value="ECO:0007669"/>
    <property type="project" value="TreeGrafter"/>
</dbReference>
<feature type="domain" description="SET" evidence="8">
    <location>
        <begin position="331"/>
        <end position="455"/>
    </location>
</feature>
<protein>
    <recommendedName>
        <fullName evidence="11">SET domain-containing protein</fullName>
    </recommendedName>
</protein>
<feature type="region of interest" description="Disordered" evidence="6">
    <location>
        <begin position="247"/>
        <end position="290"/>
    </location>
</feature>
<dbReference type="STRING" id="1071382.H2AMH3"/>
<dbReference type="GO" id="GO:0008270">
    <property type="term" value="F:zinc ion binding"/>
    <property type="evidence" value="ECO:0007669"/>
    <property type="project" value="UniProtKB-KW"/>
</dbReference>
<dbReference type="Proteomes" id="UP000005220">
    <property type="component" value="Chromosome 1"/>
</dbReference>
<feature type="region of interest" description="Disordered" evidence="6">
    <location>
        <begin position="113"/>
        <end position="132"/>
    </location>
</feature>
<dbReference type="Gene3D" id="2.170.270.10">
    <property type="entry name" value="SET domain"/>
    <property type="match status" value="1"/>
</dbReference>
<proteinExistence type="predicted"/>
<dbReference type="KEGG" id="kaf:KAFR_0A01350"/>
<evidence type="ECO:0000256" key="1">
    <source>
        <dbReference type="ARBA" id="ARBA00022723"/>
    </source>
</evidence>
<dbReference type="GO" id="GO:0006355">
    <property type="term" value="P:regulation of DNA-templated transcription"/>
    <property type="evidence" value="ECO:0007669"/>
    <property type="project" value="TreeGrafter"/>
</dbReference>
<feature type="compositionally biased region" description="Low complexity" evidence="6">
    <location>
        <begin position="281"/>
        <end position="290"/>
    </location>
</feature>
<evidence type="ECO:0000256" key="4">
    <source>
        <dbReference type="ARBA" id="ARBA00022853"/>
    </source>
</evidence>
<feature type="region of interest" description="Disordered" evidence="6">
    <location>
        <begin position="30"/>
        <end position="49"/>
    </location>
</feature>
<dbReference type="PANTHER" id="PTHR46462:SF3">
    <property type="entry name" value="UPSET, ISOFORM A"/>
    <property type="match status" value="1"/>
</dbReference>
<evidence type="ECO:0000256" key="6">
    <source>
        <dbReference type="SAM" id="MobiDB-lite"/>
    </source>
</evidence>
<dbReference type="SUPFAM" id="SSF82199">
    <property type="entry name" value="SET domain"/>
    <property type="match status" value="1"/>
</dbReference>
<dbReference type="PROSITE" id="PS50280">
    <property type="entry name" value="SET"/>
    <property type="match status" value="1"/>
</dbReference>
<dbReference type="GeneID" id="13886537"/>
<dbReference type="PANTHER" id="PTHR46462">
    <property type="entry name" value="UPSET, ISOFORM A"/>
    <property type="match status" value="1"/>
</dbReference>
<dbReference type="InterPro" id="IPR019786">
    <property type="entry name" value="Zinc_finger_PHD-type_CS"/>
</dbReference>
<dbReference type="EMBL" id="HE650821">
    <property type="protein sequence ID" value="CCF55573.1"/>
    <property type="molecule type" value="Genomic_DNA"/>
</dbReference>
<dbReference type="InterPro" id="IPR001214">
    <property type="entry name" value="SET_dom"/>
</dbReference>
<dbReference type="SUPFAM" id="SSF57903">
    <property type="entry name" value="FYVE/PHD zinc finger"/>
    <property type="match status" value="1"/>
</dbReference>
<dbReference type="GO" id="GO:0070210">
    <property type="term" value="C:Rpd3L-Expanded complex"/>
    <property type="evidence" value="ECO:0007669"/>
    <property type="project" value="TreeGrafter"/>
</dbReference>
<evidence type="ECO:0000259" key="7">
    <source>
        <dbReference type="PROSITE" id="PS50016"/>
    </source>
</evidence>
<dbReference type="InterPro" id="IPR019787">
    <property type="entry name" value="Znf_PHD-finger"/>
</dbReference>
<evidence type="ECO:0000313" key="9">
    <source>
        <dbReference type="EMBL" id="CCF55573.1"/>
    </source>
</evidence>